<keyword evidence="10 17" id="KW-0675">Receptor</keyword>
<evidence type="ECO:0000313" key="17">
    <source>
        <dbReference type="EMBL" id="MBI1626063.1"/>
    </source>
</evidence>
<comment type="similarity">
    <text evidence="2 12 13">Belongs to the TonB-dependent receptor family.</text>
</comment>
<evidence type="ECO:0000256" key="6">
    <source>
        <dbReference type="ARBA" id="ARBA00022729"/>
    </source>
</evidence>
<organism evidence="17 18">
    <name type="scientific">Comamonas suwonensis</name>
    <dbReference type="NCBI Taxonomy" id="2606214"/>
    <lineage>
        <taxon>Bacteria</taxon>
        <taxon>Pseudomonadati</taxon>
        <taxon>Pseudomonadota</taxon>
        <taxon>Betaproteobacteria</taxon>
        <taxon>Burkholderiales</taxon>
        <taxon>Comamonadaceae</taxon>
        <taxon>Comamonas</taxon>
    </lineage>
</organism>
<evidence type="ECO:0000256" key="12">
    <source>
        <dbReference type="PROSITE-ProRule" id="PRU01360"/>
    </source>
</evidence>
<keyword evidence="18" id="KW-1185">Reference proteome</keyword>
<comment type="subcellular location">
    <subcellularLocation>
        <location evidence="1 12">Cell outer membrane</location>
        <topology evidence="1 12">Multi-pass membrane protein</topology>
    </subcellularLocation>
</comment>
<evidence type="ECO:0000256" key="4">
    <source>
        <dbReference type="ARBA" id="ARBA00022452"/>
    </source>
</evidence>
<evidence type="ECO:0000313" key="18">
    <source>
        <dbReference type="Proteomes" id="UP000530032"/>
    </source>
</evidence>
<proteinExistence type="inferred from homology"/>
<evidence type="ECO:0000259" key="15">
    <source>
        <dbReference type="Pfam" id="PF00593"/>
    </source>
</evidence>
<dbReference type="CDD" id="cd01347">
    <property type="entry name" value="ligand_gated_channel"/>
    <property type="match status" value="1"/>
</dbReference>
<feature type="domain" description="TonB-dependent receptor plug" evidence="16">
    <location>
        <begin position="56"/>
        <end position="166"/>
    </location>
</feature>
<feature type="chain" id="PRO_5032670457" evidence="14">
    <location>
        <begin position="32"/>
        <end position="685"/>
    </location>
</feature>
<name>A0A843B5U2_9BURK</name>
<feature type="signal peptide" evidence="14">
    <location>
        <begin position="1"/>
        <end position="31"/>
    </location>
</feature>
<keyword evidence="8 13" id="KW-0798">TonB box</keyword>
<keyword evidence="4 12" id="KW-1134">Transmembrane beta strand</keyword>
<dbReference type="GO" id="GO:0044718">
    <property type="term" value="P:siderophore transmembrane transport"/>
    <property type="evidence" value="ECO:0007669"/>
    <property type="project" value="TreeGrafter"/>
</dbReference>
<evidence type="ECO:0000256" key="8">
    <source>
        <dbReference type="ARBA" id="ARBA00023077"/>
    </source>
</evidence>
<evidence type="ECO:0000256" key="13">
    <source>
        <dbReference type="RuleBase" id="RU003357"/>
    </source>
</evidence>
<keyword evidence="3 12" id="KW-0813">Transport</keyword>
<evidence type="ECO:0000256" key="10">
    <source>
        <dbReference type="ARBA" id="ARBA00023170"/>
    </source>
</evidence>
<dbReference type="Proteomes" id="UP000530032">
    <property type="component" value="Unassembled WGS sequence"/>
</dbReference>
<evidence type="ECO:0000256" key="9">
    <source>
        <dbReference type="ARBA" id="ARBA00023136"/>
    </source>
</evidence>
<keyword evidence="11 12" id="KW-0998">Cell outer membrane</keyword>
<feature type="domain" description="TonB-dependent receptor-like beta-barrel" evidence="15">
    <location>
        <begin position="227"/>
        <end position="655"/>
    </location>
</feature>
<evidence type="ECO:0000256" key="5">
    <source>
        <dbReference type="ARBA" id="ARBA00022692"/>
    </source>
</evidence>
<evidence type="ECO:0000259" key="16">
    <source>
        <dbReference type="Pfam" id="PF07715"/>
    </source>
</evidence>
<gene>
    <name evidence="17" type="ORF">HF327_016330</name>
</gene>
<dbReference type="InterPro" id="IPR012910">
    <property type="entry name" value="Plug_dom"/>
</dbReference>
<dbReference type="RefSeq" id="WP_198461314.1">
    <property type="nucleotide sequence ID" value="NZ_JABBCQ020000015.1"/>
</dbReference>
<evidence type="ECO:0000256" key="1">
    <source>
        <dbReference type="ARBA" id="ARBA00004571"/>
    </source>
</evidence>
<dbReference type="PANTHER" id="PTHR30069:SF53">
    <property type="entry name" value="COLICIN I RECEPTOR-RELATED"/>
    <property type="match status" value="1"/>
</dbReference>
<dbReference type="Gene3D" id="2.40.170.20">
    <property type="entry name" value="TonB-dependent receptor, beta-barrel domain"/>
    <property type="match status" value="1"/>
</dbReference>
<evidence type="ECO:0000256" key="2">
    <source>
        <dbReference type="ARBA" id="ARBA00009810"/>
    </source>
</evidence>
<dbReference type="Gene3D" id="2.170.130.10">
    <property type="entry name" value="TonB-dependent receptor, plug domain"/>
    <property type="match status" value="1"/>
</dbReference>
<dbReference type="InterPro" id="IPR000531">
    <property type="entry name" value="Beta-barrel_TonB"/>
</dbReference>
<dbReference type="InterPro" id="IPR037066">
    <property type="entry name" value="Plug_dom_sf"/>
</dbReference>
<dbReference type="InterPro" id="IPR036942">
    <property type="entry name" value="Beta-barrel_TonB_sf"/>
</dbReference>
<keyword evidence="7" id="KW-0406">Ion transport</keyword>
<reference evidence="17" key="1">
    <citation type="submission" date="2020-12" db="EMBL/GenBank/DDBJ databases">
        <title>Comamonas sp. nov., isolated from stream water.</title>
        <authorList>
            <person name="Park K.-H."/>
        </authorList>
    </citation>
    <scope>NUCLEOTIDE SEQUENCE</scope>
    <source>
        <strain evidence="17">EJ-4</strain>
    </source>
</reference>
<protein>
    <submittedName>
        <fullName evidence="17">TonB-dependent receptor</fullName>
    </submittedName>
</protein>
<dbReference type="PROSITE" id="PS52016">
    <property type="entry name" value="TONB_DEPENDENT_REC_3"/>
    <property type="match status" value="1"/>
</dbReference>
<dbReference type="Pfam" id="PF07715">
    <property type="entry name" value="Plug"/>
    <property type="match status" value="1"/>
</dbReference>
<dbReference type="GO" id="GO:0009279">
    <property type="term" value="C:cell outer membrane"/>
    <property type="evidence" value="ECO:0007669"/>
    <property type="project" value="UniProtKB-SubCell"/>
</dbReference>
<dbReference type="InterPro" id="IPR039426">
    <property type="entry name" value="TonB-dep_rcpt-like"/>
</dbReference>
<keyword evidence="9 12" id="KW-0472">Membrane</keyword>
<evidence type="ECO:0000256" key="7">
    <source>
        <dbReference type="ARBA" id="ARBA00023065"/>
    </source>
</evidence>
<dbReference type="AlphaFoldDB" id="A0A843B5U2"/>
<dbReference type="Pfam" id="PF00593">
    <property type="entry name" value="TonB_dep_Rec_b-barrel"/>
    <property type="match status" value="1"/>
</dbReference>
<dbReference type="SUPFAM" id="SSF56935">
    <property type="entry name" value="Porins"/>
    <property type="match status" value="1"/>
</dbReference>
<evidence type="ECO:0000256" key="14">
    <source>
        <dbReference type="SAM" id="SignalP"/>
    </source>
</evidence>
<evidence type="ECO:0000256" key="3">
    <source>
        <dbReference type="ARBA" id="ARBA00022448"/>
    </source>
</evidence>
<keyword evidence="6 14" id="KW-0732">Signal</keyword>
<dbReference type="GO" id="GO:0015344">
    <property type="term" value="F:siderophore uptake transmembrane transporter activity"/>
    <property type="evidence" value="ECO:0007669"/>
    <property type="project" value="TreeGrafter"/>
</dbReference>
<sequence>MREQFLGHPSTTLAKTAIALALPLAATLAHAQNTESSSDVALGTVTVTASGYEQEVRTAPASITILTREELESKQFRSLSDALRNVPGVGVMGGDKGEISIRGMESSHVLIMVDGRRQNTGGVTLKGGVSEGLSNNWIPPIEAIERIEVVRGPMSTLYGSEAMGGVINIVTRKVAKSWNGSLSGEHTFQDAGKAGDTNQADLYLSGPLIADTLGLQFWGSDKRRQEDDVLDGFAKSNRQTGNLRLWFTPNKNHEFMLEAGRSRQEFWTTPGRTLAPTATRNQNEYIRENYALSHKGRWGFGISDLSLSQESAVREGELQTAKPKTKNTVLDGKLTMPLGNHMLLTGFQIRRNELKSDGYYSNPQGLGQGIDASFTEKSLFVEDEWAITEKFSLTGGLRLDDNEYFGRHWTPRLYGVWSLTSAWTLKGGVAKGFQSPTIAQINPNIGLPQRGGAQTWGNPDLKPEESLNREIGAYYDAGGAFRGNATIFDTDYTNKIVNTGSRQLVRPDGTPVPNDPYTGRVFSTYFNITKAKIRGLELSGSYQFSPALKLSGNYTLTDSKVKSAGVNILGFGYPMADGQPLVAVPKHAASATLNWKARENLSAFATVTYRGKEALIAWGSGGAVTESVGAVATLDIGTAWSPRKDLTVNVVAYNLTNNVRPRNTSSAYSYAEDGRRLWVKMAYRF</sequence>
<keyword evidence="5 12" id="KW-0812">Transmembrane</keyword>
<evidence type="ECO:0000256" key="11">
    <source>
        <dbReference type="ARBA" id="ARBA00023237"/>
    </source>
</evidence>
<comment type="caution">
    <text evidence="17">The sequence shown here is derived from an EMBL/GenBank/DDBJ whole genome shotgun (WGS) entry which is preliminary data.</text>
</comment>
<dbReference type="EMBL" id="JABBCQ020000015">
    <property type="protein sequence ID" value="MBI1626063.1"/>
    <property type="molecule type" value="Genomic_DNA"/>
</dbReference>
<accession>A0A843B5U2</accession>
<dbReference type="PANTHER" id="PTHR30069">
    <property type="entry name" value="TONB-DEPENDENT OUTER MEMBRANE RECEPTOR"/>
    <property type="match status" value="1"/>
</dbReference>